<dbReference type="InterPro" id="IPR045274">
    <property type="entry name" value="WAK-like"/>
</dbReference>
<evidence type="ECO:0000256" key="3">
    <source>
        <dbReference type="SAM" id="Phobius"/>
    </source>
</evidence>
<dbReference type="Proteomes" id="UP000030689">
    <property type="component" value="Unassembled WGS sequence"/>
</dbReference>
<protein>
    <recommendedName>
        <fullName evidence="4">Protein kinase domain-containing protein</fullName>
    </recommendedName>
</protein>
<gene>
    <name evidence="5" type="ORF">EUTSA_v10006091mg</name>
</gene>
<proteinExistence type="predicted"/>
<keyword evidence="3" id="KW-0812">Transmembrane</keyword>
<keyword evidence="3" id="KW-1133">Transmembrane helix</keyword>
<dbReference type="KEGG" id="eus:EUTSA_v10006091mg"/>
<name>V4LKN3_EUTSA</name>
<evidence type="ECO:0000259" key="4">
    <source>
        <dbReference type="PROSITE" id="PS50011"/>
    </source>
</evidence>
<dbReference type="OMA" id="AYWDESD"/>
<dbReference type="SUPFAM" id="SSF56112">
    <property type="entry name" value="Protein kinase-like (PK-like)"/>
    <property type="match status" value="1"/>
</dbReference>
<organism evidence="5 6">
    <name type="scientific">Eutrema salsugineum</name>
    <name type="common">Saltwater cress</name>
    <name type="synonym">Sisymbrium salsugineum</name>
    <dbReference type="NCBI Taxonomy" id="72664"/>
    <lineage>
        <taxon>Eukaryota</taxon>
        <taxon>Viridiplantae</taxon>
        <taxon>Streptophyta</taxon>
        <taxon>Embryophyta</taxon>
        <taxon>Tracheophyta</taxon>
        <taxon>Spermatophyta</taxon>
        <taxon>Magnoliopsida</taxon>
        <taxon>eudicotyledons</taxon>
        <taxon>Gunneridae</taxon>
        <taxon>Pentapetalae</taxon>
        <taxon>rosids</taxon>
        <taxon>malvids</taxon>
        <taxon>Brassicales</taxon>
        <taxon>Brassicaceae</taxon>
        <taxon>Eutremeae</taxon>
        <taxon>Eutrema</taxon>
    </lineage>
</organism>
<dbReference type="InterPro" id="IPR000719">
    <property type="entry name" value="Prot_kinase_dom"/>
</dbReference>
<dbReference type="PROSITE" id="PS50011">
    <property type="entry name" value="PROTEIN_KINASE_DOM"/>
    <property type="match status" value="1"/>
</dbReference>
<evidence type="ECO:0000256" key="1">
    <source>
        <dbReference type="ARBA" id="ARBA00022741"/>
    </source>
</evidence>
<dbReference type="OrthoDB" id="75710at2759"/>
<dbReference type="Gramene" id="ESQ44304">
    <property type="protein sequence ID" value="ESQ44304"/>
    <property type="gene ID" value="EUTSA_v10006091mg"/>
</dbReference>
<keyword evidence="2" id="KW-0067">ATP-binding</keyword>
<accession>V4LKN3</accession>
<dbReference type="PANTHER" id="PTHR27005:SF507">
    <property type="entry name" value="SERINE_THREONINE-PROTEIN KINASE ZRK1"/>
    <property type="match status" value="1"/>
</dbReference>
<dbReference type="GO" id="GO:0005524">
    <property type="term" value="F:ATP binding"/>
    <property type="evidence" value="ECO:0007669"/>
    <property type="project" value="UniProtKB-KW"/>
</dbReference>
<dbReference type="GO" id="GO:0005886">
    <property type="term" value="C:plasma membrane"/>
    <property type="evidence" value="ECO:0007669"/>
    <property type="project" value="TreeGrafter"/>
</dbReference>
<keyword evidence="3" id="KW-0472">Membrane</keyword>
<keyword evidence="1" id="KW-0547">Nucleotide-binding</keyword>
<dbReference type="eggNOG" id="KOG1187">
    <property type="taxonomic scope" value="Eukaryota"/>
</dbReference>
<dbReference type="EMBL" id="KI517455">
    <property type="protein sequence ID" value="ESQ44304.1"/>
    <property type="molecule type" value="Genomic_DNA"/>
</dbReference>
<reference evidence="5 6" key="1">
    <citation type="journal article" date="2013" name="Front. Plant Sci.">
        <title>The Reference Genome of the Halophytic Plant Eutrema salsugineum.</title>
        <authorList>
            <person name="Yang R."/>
            <person name="Jarvis D.E."/>
            <person name="Chen H."/>
            <person name="Beilstein M.A."/>
            <person name="Grimwood J."/>
            <person name="Jenkins J."/>
            <person name="Shu S."/>
            <person name="Prochnik S."/>
            <person name="Xin M."/>
            <person name="Ma C."/>
            <person name="Schmutz J."/>
            <person name="Wing R.A."/>
            <person name="Mitchell-Olds T."/>
            <person name="Schumaker K.S."/>
            <person name="Wang X."/>
        </authorList>
    </citation>
    <scope>NUCLEOTIDE SEQUENCE [LARGE SCALE GENOMIC DNA]</scope>
</reference>
<dbReference type="Gene3D" id="1.10.510.10">
    <property type="entry name" value="Transferase(Phosphotransferase) domain 1"/>
    <property type="match status" value="1"/>
</dbReference>
<dbReference type="InterPro" id="IPR011009">
    <property type="entry name" value="Kinase-like_dom_sf"/>
</dbReference>
<evidence type="ECO:0000313" key="6">
    <source>
        <dbReference type="Proteomes" id="UP000030689"/>
    </source>
</evidence>
<dbReference type="GO" id="GO:0004674">
    <property type="term" value="F:protein serine/threonine kinase activity"/>
    <property type="evidence" value="ECO:0007669"/>
    <property type="project" value="TreeGrafter"/>
</dbReference>
<sequence length="331" mass="37983">MEFWRRKKEKRKARECFLKNGSIFLQKLIADCNGISNPIRMFSSDQIKSTDYFHDINPNFFPGVIEGRSYAIKQLIHYKDKWEPEGYNDIVISARVSNHSGFLKLTGCCLEFPYPVMVFEKPENGELNERGSFGYKDAPLLPWNVRLKIAKEVAIAISYLHTAFPRIIVHRHINPTSVMLDKNWTAKLTDFSRSITLPKGKTWIQDLGDLGAPGYLGYGDPLYFLTKIVTEYTDVYSFGIFMLVLLTGIPAFLHLIHGGLGSTGRILDYVKDLQKRGETVEFGGESNDMRPGQMKMFLDLALRCCEYRDEDRPKMILVAKELKRIEKSLDC</sequence>
<dbReference type="GO" id="GO:0007166">
    <property type="term" value="P:cell surface receptor signaling pathway"/>
    <property type="evidence" value="ECO:0007669"/>
    <property type="project" value="InterPro"/>
</dbReference>
<dbReference type="SMART" id="SM00220">
    <property type="entry name" value="S_TKc"/>
    <property type="match status" value="1"/>
</dbReference>
<dbReference type="PANTHER" id="PTHR27005">
    <property type="entry name" value="WALL-ASSOCIATED RECEPTOR KINASE-LIKE 21"/>
    <property type="match status" value="1"/>
</dbReference>
<dbReference type="AlphaFoldDB" id="V4LKN3"/>
<feature type="transmembrane region" description="Helical" evidence="3">
    <location>
        <begin position="235"/>
        <end position="256"/>
    </location>
</feature>
<evidence type="ECO:0000256" key="2">
    <source>
        <dbReference type="ARBA" id="ARBA00022840"/>
    </source>
</evidence>
<evidence type="ECO:0000313" key="5">
    <source>
        <dbReference type="EMBL" id="ESQ44304.1"/>
    </source>
</evidence>
<dbReference type="Pfam" id="PF00069">
    <property type="entry name" value="Pkinase"/>
    <property type="match status" value="1"/>
</dbReference>
<keyword evidence="6" id="KW-1185">Reference proteome</keyword>
<feature type="domain" description="Protein kinase" evidence="4">
    <location>
        <begin position="42"/>
        <end position="329"/>
    </location>
</feature>